<evidence type="ECO:0000259" key="2">
    <source>
        <dbReference type="Pfam" id="PF00487"/>
    </source>
</evidence>
<evidence type="ECO:0000256" key="1">
    <source>
        <dbReference type="SAM" id="Phobius"/>
    </source>
</evidence>
<keyword evidence="1" id="KW-0812">Transmembrane</keyword>
<keyword evidence="4" id="KW-1185">Reference proteome</keyword>
<gene>
    <name evidence="3" type="ORF">LF1_35130</name>
</gene>
<dbReference type="EMBL" id="VRLW01000001">
    <property type="protein sequence ID" value="KAA1260971.1"/>
    <property type="molecule type" value="Genomic_DNA"/>
</dbReference>
<feature type="transmembrane region" description="Helical" evidence="1">
    <location>
        <begin position="288"/>
        <end position="308"/>
    </location>
</feature>
<evidence type="ECO:0000313" key="3">
    <source>
        <dbReference type="EMBL" id="KAA1260971.1"/>
    </source>
</evidence>
<comment type="caution">
    <text evidence="3">The sequence shown here is derived from an EMBL/GenBank/DDBJ whole genome shotgun (WGS) entry which is preliminary data.</text>
</comment>
<organism evidence="3 4">
    <name type="scientific">Rubripirellula obstinata</name>
    <dbReference type="NCBI Taxonomy" id="406547"/>
    <lineage>
        <taxon>Bacteria</taxon>
        <taxon>Pseudomonadati</taxon>
        <taxon>Planctomycetota</taxon>
        <taxon>Planctomycetia</taxon>
        <taxon>Pirellulales</taxon>
        <taxon>Pirellulaceae</taxon>
        <taxon>Rubripirellula</taxon>
    </lineage>
</organism>
<feature type="transmembrane region" description="Helical" evidence="1">
    <location>
        <begin position="314"/>
        <end position="332"/>
    </location>
</feature>
<name>A0A5B1CKY2_9BACT</name>
<feature type="transmembrane region" description="Helical" evidence="1">
    <location>
        <begin position="226"/>
        <end position="256"/>
    </location>
</feature>
<dbReference type="AlphaFoldDB" id="A0A5B1CKY2"/>
<dbReference type="Pfam" id="PF00487">
    <property type="entry name" value="FA_desaturase"/>
    <property type="match status" value="1"/>
</dbReference>
<keyword evidence="1" id="KW-0472">Membrane</keyword>
<dbReference type="RefSeq" id="WP_235033357.1">
    <property type="nucleotide sequence ID" value="NZ_LWSK01000071.1"/>
</dbReference>
<reference evidence="3 4" key="1">
    <citation type="submission" date="2019-08" db="EMBL/GenBank/DDBJ databases">
        <title>Deep-cultivation of Planctomycetes and their phenomic and genomic characterization uncovers novel biology.</title>
        <authorList>
            <person name="Wiegand S."/>
            <person name="Jogler M."/>
            <person name="Boedeker C."/>
            <person name="Pinto D."/>
            <person name="Vollmers J."/>
            <person name="Rivas-Marin E."/>
            <person name="Kohn T."/>
            <person name="Peeters S.H."/>
            <person name="Heuer A."/>
            <person name="Rast P."/>
            <person name="Oberbeckmann S."/>
            <person name="Bunk B."/>
            <person name="Jeske O."/>
            <person name="Meyerdierks A."/>
            <person name="Storesund J.E."/>
            <person name="Kallscheuer N."/>
            <person name="Luecker S."/>
            <person name="Lage O.M."/>
            <person name="Pohl T."/>
            <person name="Merkel B.J."/>
            <person name="Hornburger P."/>
            <person name="Mueller R.-W."/>
            <person name="Bruemmer F."/>
            <person name="Labrenz M."/>
            <person name="Spormann A.M."/>
            <person name="Op Den Camp H."/>
            <person name="Overmann J."/>
            <person name="Amann R."/>
            <person name="Jetten M.S.M."/>
            <person name="Mascher T."/>
            <person name="Medema M.H."/>
            <person name="Devos D.P."/>
            <person name="Kaster A.-K."/>
            <person name="Ovreas L."/>
            <person name="Rohde M."/>
            <person name="Galperin M.Y."/>
            <person name="Jogler C."/>
        </authorList>
    </citation>
    <scope>NUCLEOTIDE SEQUENCE [LARGE SCALE GENOMIC DNA]</scope>
    <source>
        <strain evidence="3 4">LF1</strain>
    </source>
</reference>
<dbReference type="InterPro" id="IPR005804">
    <property type="entry name" value="FA_desaturase_dom"/>
</dbReference>
<dbReference type="GO" id="GO:0006629">
    <property type="term" value="P:lipid metabolic process"/>
    <property type="evidence" value="ECO:0007669"/>
    <property type="project" value="InterPro"/>
</dbReference>
<proteinExistence type="predicted"/>
<keyword evidence="1" id="KW-1133">Transmembrane helix</keyword>
<evidence type="ECO:0000313" key="4">
    <source>
        <dbReference type="Proteomes" id="UP000322699"/>
    </source>
</evidence>
<accession>A0A5B1CKY2</accession>
<protein>
    <submittedName>
        <fullName evidence="3">Fatty acid desaturase</fullName>
    </submittedName>
</protein>
<feature type="transmembrane region" description="Helical" evidence="1">
    <location>
        <begin position="180"/>
        <end position="198"/>
    </location>
</feature>
<dbReference type="Proteomes" id="UP000322699">
    <property type="component" value="Unassembled WGS sequence"/>
</dbReference>
<feature type="transmembrane region" description="Helical" evidence="1">
    <location>
        <begin position="139"/>
        <end position="159"/>
    </location>
</feature>
<sequence>MERFLLVIYARVVEFEASGILGFHQQFLLAKSFDSDDPKLLNPVTLPTQIRCFGRTMIPEKKTPACSTEIEAGKPTFSFSQARSLIDGLGKPKGWVYWTDFLVSICTGHVAFGIMVSSLRDDASELSLLSPSMSPSMSHWGVICMVMSAYVVTVLAYMRSLMFIHELVHLPKDRFKGFRVAWNLLCGIPMFVPSFLYYPHVDHHRRKHYGTDHDGEYLALSHHGRWMIVGFVLQALLIPFLGFFRFAILSPICWVIPGARKVVHRHASTMLVDPFYERNDSGKGLMRLVVLQESLVFAWAMVFLFAWYLRTGQWFNPMWGVAYAVAVGLLVLNEIRTLGAHRWTGQGAEMSFEQQLLDSVNYPHAPWLSELWGPIGTRYHALHHLFPRLPYHDLGKAHRRLVAGLPADSPYHDTIAPSLTSEIVALWNRAKLRNRAKSSNGDFQWDRVTGKRSPKRR</sequence>
<feature type="transmembrane region" description="Helical" evidence="1">
    <location>
        <begin position="95"/>
        <end position="119"/>
    </location>
</feature>
<feature type="domain" description="Fatty acid desaturase" evidence="2">
    <location>
        <begin position="152"/>
        <end position="412"/>
    </location>
</feature>